<evidence type="ECO:0000256" key="7">
    <source>
        <dbReference type="ARBA" id="ARBA00023136"/>
    </source>
</evidence>
<organism evidence="10">
    <name type="scientific">mine drainage metagenome</name>
    <dbReference type="NCBI Taxonomy" id="410659"/>
    <lineage>
        <taxon>unclassified sequences</taxon>
        <taxon>metagenomes</taxon>
        <taxon>ecological metagenomes</taxon>
    </lineage>
</organism>
<accession>E6PLK3</accession>
<evidence type="ECO:0000256" key="5">
    <source>
        <dbReference type="ARBA" id="ARBA00022692"/>
    </source>
</evidence>
<comment type="caution">
    <text evidence="10">The sequence shown here is derived from an EMBL/GenBank/DDBJ whole genome shotgun (WGS) entry which is preliminary data.</text>
</comment>
<dbReference type="AlphaFoldDB" id="E6PLK3"/>
<sequence length="164" mass="16968">MTLVELLVTVTLVAILLVVGLPSYQGITTTNRMASEMNALIGDLQYARGEAVKQGQPVTVCASSNGTACSNSTNWANGWLIFSDANGNRTVDTGEPILRVQPALGSTDTLASSSLPAVTFNRNGFSSNAGSIKLDDAAGAADRLQCVRISTVGYVQLLSGSGCP</sequence>
<comment type="subcellular location">
    <subcellularLocation>
        <location evidence="1">Cell inner membrane</location>
        <topology evidence="1">Single-pass membrane protein</topology>
    </subcellularLocation>
</comment>
<dbReference type="InterPro" id="IPR045584">
    <property type="entry name" value="Pilin-like"/>
</dbReference>
<dbReference type="Gene3D" id="3.55.40.10">
    <property type="entry name" value="minor pseudopilin epsh domain"/>
    <property type="match status" value="1"/>
</dbReference>
<keyword evidence="7 8" id="KW-0472">Membrane</keyword>
<dbReference type="SUPFAM" id="SSF54523">
    <property type="entry name" value="Pili subunits"/>
    <property type="match status" value="1"/>
</dbReference>
<evidence type="ECO:0000256" key="4">
    <source>
        <dbReference type="ARBA" id="ARBA00022519"/>
    </source>
</evidence>
<evidence type="ECO:0000256" key="3">
    <source>
        <dbReference type="ARBA" id="ARBA00022481"/>
    </source>
</evidence>
<name>E6PLK3_9ZZZZ</name>
<dbReference type="GO" id="GO:0015627">
    <property type="term" value="C:type II protein secretion system complex"/>
    <property type="evidence" value="ECO:0007669"/>
    <property type="project" value="InterPro"/>
</dbReference>
<reference evidence="10" key="1">
    <citation type="submission" date="2009-10" db="EMBL/GenBank/DDBJ databases">
        <title>Diversity of trophic interactions inside an arsenic-rich microbial ecosystem.</title>
        <authorList>
            <person name="Bertin P.N."/>
            <person name="Heinrich-Salmeron A."/>
            <person name="Pelletier E."/>
            <person name="Goulhen-Chollet F."/>
            <person name="Arsene-Ploetze F."/>
            <person name="Gallien S."/>
            <person name="Calteau A."/>
            <person name="Vallenet D."/>
            <person name="Casiot C."/>
            <person name="Chane-Woon-Ming B."/>
            <person name="Giloteaux L."/>
            <person name="Barakat M."/>
            <person name="Bonnefoy V."/>
            <person name="Bruneel O."/>
            <person name="Chandler M."/>
            <person name="Cleiss J."/>
            <person name="Duran R."/>
            <person name="Elbaz-Poulichet F."/>
            <person name="Fonknechten N."/>
            <person name="Lauga B."/>
            <person name="Mornico D."/>
            <person name="Ortet P."/>
            <person name="Schaeffer C."/>
            <person name="Siguier P."/>
            <person name="Alexander Thil Smith A."/>
            <person name="Van Dorsselaer A."/>
            <person name="Weissenbach J."/>
            <person name="Medigue C."/>
            <person name="Le Paslier D."/>
        </authorList>
    </citation>
    <scope>NUCLEOTIDE SEQUENCE</scope>
</reference>
<keyword evidence="4" id="KW-0997">Cell inner membrane</keyword>
<keyword evidence="6 8" id="KW-1133">Transmembrane helix</keyword>
<evidence type="ECO:0000256" key="2">
    <source>
        <dbReference type="ARBA" id="ARBA00022475"/>
    </source>
</evidence>
<evidence type="ECO:0000259" key="9">
    <source>
        <dbReference type="Pfam" id="PF12019"/>
    </source>
</evidence>
<keyword evidence="2" id="KW-1003">Cell membrane</keyword>
<evidence type="ECO:0000313" key="10">
    <source>
        <dbReference type="EMBL" id="CBH95804.1"/>
    </source>
</evidence>
<evidence type="ECO:0000256" key="1">
    <source>
        <dbReference type="ARBA" id="ARBA00004377"/>
    </source>
</evidence>
<evidence type="ECO:0000256" key="6">
    <source>
        <dbReference type="ARBA" id="ARBA00022989"/>
    </source>
</evidence>
<protein>
    <submittedName>
        <fullName evidence="10">Putative type-4 fimbrial pilin related signal peptide protein</fullName>
    </submittedName>
</protein>
<keyword evidence="3" id="KW-0488">Methylation</keyword>
<dbReference type="EMBL" id="CABM01000012">
    <property type="protein sequence ID" value="CBH95804.1"/>
    <property type="molecule type" value="Genomic_DNA"/>
</dbReference>
<gene>
    <name evidence="10" type="ORF">CARN2_2072</name>
</gene>
<feature type="domain" description="General secretion pathway GspH" evidence="9">
    <location>
        <begin position="37"/>
        <end position="153"/>
    </location>
</feature>
<evidence type="ECO:0000256" key="8">
    <source>
        <dbReference type="SAM" id="Phobius"/>
    </source>
</evidence>
<dbReference type="Pfam" id="PF12019">
    <property type="entry name" value="GspH"/>
    <property type="match status" value="1"/>
</dbReference>
<proteinExistence type="predicted"/>
<dbReference type="InterPro" id="IPR022346">
    <property type="entry name" value="T2SS_GspH"/>
</dbReference>
<feature type="transmembrane region" description="Helical" evidence="8">
    <location>
        <begin position="6"/>
        <end position="24"/>
    </location>
</feature>
<dbReference type="GO" id="GO:0005886">
    <property type="term" value="C:plasma membrane"/>
    <property type="evidence" value="ECO:0007669"/>
    <property type="project" value="UniProtKB-SubCell"/>
</dbReference>
<keyword evidence="5 8" id="KW-0812">Transmembrane</keyword>
<dbReference type="GO" id="GO:0015628">
    <property type="term" value="P:protein secretion by the type II secretion system"/>
    <property type="evidence" value="ECO:0007669"/>
    <property type="project" value="InterPro"/>
</dbReference>